<keyword evidence="3 7" id="KW-0326">Glycosidase</keyword>
<evidence type="ECO:0000256" key="1">
    <source>
        <dbReference type="ARBA" id="ARBA00007401"/>
    </source>
</evidence>
<dbReference type="Gene3D" id="2.60.120.260">
    <property type="entry name" value="Galactose-binding domain-like"/>
    <property type="match status" value="1"/>
</dbReference>
<feature type="domain" description="Glycoside hydrolase family 2 catalytic" evidence="5">
    <location>
        <begin position="309"/>
        <end position="424"/>
    </location>
</feature>
<dbReference type="InterPro" id="IPR006102">
    <property type="entry name" value="Ig-like_GH2"/>
</dbReference>
<comment type="caution">
    <text evidence="7">The sequence shown here is derived from an EMBL/GenBank/DDBJ whole genome shotgun (WGS) entry which is preliminary data.</text>
</comment>
<organism evidence="7">
    <name type="scientific">termite gut metagenome</name>
    <dbReference type="NCBI Taxonomy" id="433724"/>
    <lineage>
        <taxon>unclassified sequences</taxon>
        <taxon>metagenomes</taxon>
        <taxon>organismal metagenomes</taxon>
    </lineage>
</organism>
<evidence type="ECO:0000259" key="6">
    <source>
        <dbReference type="Pfam" id="PF02837"/>
    </source>
</evidence>
<evidence type="ECO:0000259" key="5">
    <source>
        <dbReference type="Pfam" id="PF02836"/>
    </source>
</evidence>
<proteinExistence type="inferred from homology"/>
<dbReference type="InterPro" id="IPR006104">
    <property type="entry name" value="Glyco_hydro_2_N"/>
</dbReference>
<feature type="domain" description="Glycosyl hydrolases family 2 sugar binding" evidence="6">
    <location>
        <begin position="26"/>
        <end position="187"/>
    </location>
</feature>
<protein>
    <submittedName>
        <fullName evidence="7">Beta-galactosidase BoGH2A</fullName>
        <ecNumber evidence="7">3.2.1.23</ecNumber>
    </submittedName>
</protein>
<dbReference type="SUPFAM" id="SSF51445">
    <property type="entry name" value="(Trans)glycosidases"/>
    <property type="match status" value="1"/>
</dbReference>
<feature type="non-terminal residue" evidence="7">
    <location>
        <position position="424"/>
    </location>
</feature>
<feature type="domain" description="Glycoside hydrolase family 2 immunoglobulin-like beta-sandwich" evidence="4">
    <location>
        <begin position="203"/>
        <end position="302"/>
    </location>
</feature>
<evidence type="ECO:0000256" key="2">
    <source>
        <dbReference type="ARBA" id="ARBA00022801"/>
    </source>
</evidence>
<name>A0A5J4SK90_9ZZZZ</name>
<dbReference type="InterPro" id="IPR013783">
    <property type="entry name" value="Ig-like_fold"/>
</dbReference>
<dbReference type="GO" id="GO:0005975">
    <property type="term" value="P:carbohydrate metabolic process"/>
    <property type="evidence" value="ECO:0007669"/>
    <property type="project" value="InterPro"/>
</dbReference>
<dbReference type="AlphaFoldDB" id="A0A5J4SK90"/>
<dbReference type="InterPro" id="IPR051913">
    <property type="entry name" value="GH2_Domain-Containing"/>
</dbReference>
<dbReference type="EMBL" id="SNRY01000138">
    <property type="protein sequence ID" value="KAA6346212.1"/>
    <property type="molecule type" value="Genomic_DNA"/>
</dbReference>
<sequence length="424" mass="48218">MRIKIVGMILLCVSAVTAQARKELLLEKNWKFSHDDLSEAIQPGFDDTKWQTVTVPHDWGVYGPFDGNADLQNVAIVQDGETRASLKSGRTGGLPYIGVGWYRTHFDAPGFNRGQNASILFDGAMSNAHVYLNGHEVGYWPYGYNSFYFNITSYLKEKDNTLAVRLENLSESSRWYPGSGLYRNVHVFITEDTHIPVWGTQLTTPEVNRNYAKVNLKTQVELPGEFSGKLSLVTEIKDGQQKVVSRTETVLTRYDNNIFKQDFVMESPHLWTPASPDLYIAESKLYANGTLKDEYSTRFGIRRIEIIPEKGMFLNGEAIKFRGVCNHHDLGPLGAAINKSALRRQLTLLKDMGCNAIRTSHNMPAPELVELCDEMGFMMMVESFDEWNIGKCKNGYHLYFNEWAEKDMVNMVHNFRTNPSVVLW</sequence>
<dbReference type="InterPro" id="IPR036156">
    <property type="entry name" value="Beta-gal/glucu_dom_sf"/>
</dbReference>
<dbReference type="Pfam" id="PF02836">
    <property type="entry name" value="Glyco_hydro_2_C"/>
    <property type="match status" value="1"/>
</dbReference>
<dbReference type="InterPro" id="IPR006103">
    <property type="entry name" value="Glyco_hydro_2_cat"/>
</dbReference>
<evidence type="ECO:0000259" key="4">
    <source>
        <dbReference type="Pfam" id="PF00703"/>
    </source>
</evidence>
<dbReference type="InterPro" id="IPR017853">
    <property type="entry name" value="GH"/>
</dbReference>
<evidence type="ECO:0000256" key="3">
    <source>
        <dbReference type="ARBA" id="ARBA00023295"/>
    </source>
</evidence>
<dbReference type="SUPFAM" id="SSF49303">
    <property type="entry name" value="beta-Galactosidase/glucuronidase domain"/>
    <property type="match status" value="1"/>
</dbReference>
<evidence type="ECO:0000313" key="7">
    <source>
        <dbReference type="EMBL" id="KAA6346212.1"/>
    </source>
</evidence>
<dbReference type="PRINTS" id="PR00132">
    <property type="entry name" value="GLHYDRLASE2"/>
</dbReference>
<dbReference type="Gene3D" id="3.20.20.80">
    <property type="entry name" value="Glycosidases"/>
    <property type="match status" value="1"/>
</dbReference>
<dbReference type="PANTHER" id="PTHR42732">
    <property type="entry name" value="BETA-GALACTOSIDASE"/>
    <property type="match status" value="1"/>
</dbReference>
<dbReference type="GO" id="GO:0004565">
    <property type="term" value="F:beta-galactosidase activity"/>
    <property type="evidence" value="ECO:0007669"/>
    <property type="project" value="UniProtKB-EC"/>
</dbReference>
<accession>A0A5J4SK90</accession>
<dbReference type="Gene3D" id="2.60.40.10">
    <property type="entry name" value="Immunoglobulins"/>
    <property type="match status" value="1"/>
</dbReference>
<dbReference type="Pfam" id="PF00703">
    <property type="entry name" value="Glyco_hydro_2"/>
    <property type="match status" value="1"/>
</dbReference>
<dbReference type="InterPro" id="IPR006101">
    <property type="entry name" value="Glyco_hydro_2"/>
</dbReference>
<comment type="similarity">
    <text evidence="1">Belongs to the glycosyl hydrolase 2 family.</text>
</comment>
<gene>
    <name evidence="7" type="ORF">EZS27_006238</name>
</gene>
<dbReference type="EC" id="3.2.1.23" evidence="7"/>
<dbReference type="SUPFAM" id="SSF49785">
    <property type="entry name" value="Galactose-binding domain-like"/>
    <property type="match status" value="1"/>
</dbReference>
<reference evidence="7" key="1">
    <citation type="submission" date="2019-03" db="EMBL/GenBank/DDBJ databases">
        <title>Single cell metagenomics reveals metabolic interactions within the superorganism composed of flagellate Streblomastix strix and complex community of Bacteroidetes bacteria on its surface.</title>
        <authorList>
            <person name="Treitli S.C."/>
            <person name="Kolisko M."/>
            <person name="Husnik F."/>
            <person name="Keeling P."/>
            <person name="Hampl V."/>
        </authorList>
    </citation>
    <scope>NUCLEOTIDE SEQUENCE</scope>
    <source>
        <strain evidence="7">STM</strain>
    </source>
</reference>
<dbReference type="PANTHER" id="PTHR42732:SF1">
    <property type="entry name" value="BETA-MANNOSIDASE"/>
    <property type="match status" value="1"/>
</dbReference>
<keyword evidence="2 7" id="KW-0378">Hydrolase</keyword>
<dbReference type="InterPro" id="IPR008979">
    <property type="entry name" value="Galactose-bd-like_sf"/>
</dbReference>
<dbReference type="Pfam" id="PF02837">
    <property type="entry name" value="Glyco_hydro_2_N"/>
    <property type="match status" value="1"/>
</dbReference>